<dbReference type="EMBL" id="KV875094">
    <property type="protein sequence ID" value="OIW33186.1"/>
    <property type="molecule type" value="Genomic_DNA"/>
</dbReference>
<keyword evidence="7" id="KW-1185">Reference proteome</keyword>
<dbReference type="Gene3D" id="1.25.40.20">
    <property type="entry name" value="Ankyrin repeat-containing domain"/>
    <property type="match status" value="2"/>
</dbReference>
<keyword evidence="2 3" id="KW-0040">ANK repeat</keyword>
<evidence type="ECO:0000313" key="7">
    <source>
        <dbReference type="Proteomes" id="UP000182658"/>
    </source>
</evidence>
<dbReference type="InterPro" id="IPR036770">
    <property type="entry name" value="Ankyrin_rpt-contain_sf"/>
</dbReference>
<name>A0A1J7JZB0_9PEZI</name>
<dbReference type="PROSITE" id="PS50297">
    <property type="entry name" value="ANK_REP_REGION"/>
    <property type="match status" value="1"/>
</dbReference>
<dbReference type="SMART" id="SM00456">
    <property type="entry name" value="WW"/>
    <property type="match status" value="1"/>
</dbReference>
<dbReference type="Gene3D" id="2.20.70.10">
    <property type="match status" value="1"/>
</dbReference>
<evidence type="ECO:0000256" key="1">
    <source>
        <dbReference type="ARBA" id="ARBA00022737"/>
    </source>
</evidence>
<accession>A0A1J7JZB0</accession>
<dbReference type="GO" id="GO:0005737">
    <property type="term" value="C:cytoplasm"/>
    <property type="evidence" value="ECO:0007669"/>
    <property type="project" value="TreeGrafter"/>
</dbReference>
<evidence type="ECO:0000256" key="4">
    <source>
        <dbReference type="SAM" id="MobiDB-lite"/>
    </source>
</evidence>
<dbReference type="InterPro" id="IPR001202">
    <property type="entry name" value="WW_dom"/>
</dbReference>
<dbReference type="SMART" id="SM00248">
    <property type="entry name" value="ANK"/>
    <property type="match status" value="5"/>
</dbReference>
<dbReference type="Pfam" id="PF12796">
    <property type="entry name" value="Ank_2"/>
    <property type="match status" value="1"/>
</dbReference>
<sequence>MSALLYEALDVWTPTVLHRRYILRDKFRSDKEKTISLLLANGADPFTSTFDIDSGSQQEEEGIPLTVAVYTGDAISFRLFLQHARDHGIDILPILADRQRYGGYSALQRSIYSDARDLFFLLLNEFPSLLDEVGDHGRRPLHSAATQEWPGYVRELLRRGASPYDRSRDRSTPFSWAVMRNHNIEVAELLADSCDDMGPILGPDEQSGFTCFGKVLSGMIAHRMDYGVERLRYLVEKFGTPGFFCCINPNGWHNSVFRTVLLQKTPPTDRAQIALEMAVFEFLLELFPNKVDFIDFSGKAPLHYAAIYGNHAAVEVLLRHGADPKLETTPTHVSLDPSQSKGFIGYTALDLAARYHRNGPATEILRGGQRVIQEWEDNMQKTIHDLIAAGDGESGSGVSLQDGLLTSMAAGRLHNFHLGSRRALRSDRSGDGDWPERLPPDGPEPAPFQVEGYSDEDNAPVEVIQDTGLSAMMPQGSLRMMQDLLGAINPQILSGNLVDELPPPPDGYNEVLEEEFARWRAERPNVVASALRPLPPGWEARVLTSGQVYYVDHSTRTTSWLRPS</sequence>
<feature type="region of interest" description="Disordered" evidence="4">
    <location>
        <begin position="422"/>
        <end position="449"/>
    </location>
</feature>
<dbReference type="Proteomes" id="UP000182658">
    <property type="component" value="Unassembled WGS sequence"/>
</dbReference>
<dbReference type="InterPro" id="IPR002110">
    <property type="entry name" value="Ankyrin_rpt"/>
</dbReference>
<dbReference type="STRING" id="1408157.A0A1J7JZB0"/>
<dbReference type="PROSITE" id="PS50020">
    <property type="entry name" value="WW_DOMAIN_2"/>
    <property type="match status" value="1"/>
</dbReference>
<dbReference type="PROSITE" id="PS01159">
    <property type="entry name" value="WW_DOMAIN_1"/>
    <property type="match status" value="1"/>
</dbReference>
<evidence type="ECO:0000259" key="5">
    <source>
        <dbReference type="PROSITE" id="PS50020"/>
    </source>
</evidence>
<evidence type="ECO:0000256" key="3">
    <source>
        <dbReference type="PROSITE-ProRule" id="PRU00023"/>
    </source>
</evidence>
<dbReference type="SUPFAM" id="SSF48403">
    <property type="entry name" value="Ankyrin repeat"/>
    <property type="match status" value="1"/>
</dbReference>
<dbReference type="InterPro" id="IPR050745">
    <property type="entry name" value="Multifunctional_regulatory"/>
</dbReference>
<dbReference type="GO" id="GO:0005634">
    <property type="term" value="C:nucleus"/>
    <property type="evidence" value="ECO:0007669"/>
    <property type="project" value="TreeGrafter"/>
</dbReference>
<gene>
    <name evidence="6" type="ORF">CONLIGDRAFT_628079</name>
</gene>
<feature type="compositionally biased region" description="Basic and acidic residues" evidence="4">
    <location>
        <begin position="424"/>
        <end position="439"/>
    </location>
</feature>
<dbReference type="InParanoid" id="A0A1J7JZB0"/>
<evidence type="ECO:0000256" key="2">
    <source>
        <dbReference type="ARBA" id="ARBA00023043"/>
    </source>
</evidence>
<proteinExistence type="predicted"/>
<dbReference type="SUPFAM" id="SSF51045">
    <property type="entry name" value="WW domain"/>
    <property type="match status" value="1"/>
</dbReference>
<dbReference type="PANTHER" id="PTHR24189">
    <property type="entry name" value="MYOTROPHIN"/>
    <property type="match status" value="1"/>
</dbReference>
<dbReference type="CDD" id="cd00201">
    <property type="entry name" value="WW"/>
    <property type="match status" value="1"/>
</dbReference>
<reference evidence="6 7" key="1">
    <citation type="submission" date="2016-10" db="EMBL/GenBank/DDBJ databases">
        <title>Draft genome sequence of Coniochaeta ligniaria NRRL30616, a lignocellulolytic fungus for bioabatement of inhibitors in plant biomass hydrolysates.</title>
        <authorList>
            <consortium name="DOE Joint Genome Institute"/>
            <person name="Jimenez D.J."/>
            <person name="Hector R.E."/>
            <person name="Riley R."/>
            <person name="Sun H."/>
            <person name="Grigoriev I.V."/>
            <person name="Van Elsas J.D."/>
            <person name="Nichols N.N."/>
        </authorList>
    </citation>
    <scope>NUCLEOTIDE SEQUENCE [LARGE SCALE GENOMIC DNA]</scope>
    <source>
        <strain evidence="6 7">NRRL 30616</strain>
    </source>
</reference>
<keyword evidence="1" id="KW-0677">Repeat</keyword>
<dbReference type="PANTHER" id="PTHR24189:SF71">
    <property type="entry name" value="ANKYRIN REPEAT DOMAIN 39"/>
    <property type="match status" value="1"/>
</dbReference>
<feature type="repeat" description="ANK" evidence="3">
    <location>
        <begin position="297"/>
        <end position="329"/>
    </location>
</feature>
<organism evidence="6 7">
    <name type="scientific">Coniochaeta ligniaria NRRL 30616</name>
    <dbReference type="NCBI Taxonomy" id="1408157"/>
    <lineage>
        <taxon>Eukaryota</taxon>
        <taxon>Fungi</taxon>
        <taxon>Dikarya</taxon>
        <taxon>Ascomycota</taxon>
        <taxon>Pezizomycotina</taxon>
        <taxon>Sordariomycetes</taxon>
        <taxon>Sordariomycetidae</taxon>
        <taxon>Coniochaetales</taxon>
        <taxon>Coniochaetaceae</taxon>
        <taxon>Coniochaeta</taxon>
    </lineage>
</organism>
<dbReference type="InterPro" id="IPR036020">
    <property type="entry name" value="WW_dom_sf"/>
</dbReference>
<dbReference type="Pfam" id="PF00397">
    <property type="entry name" value="WW"/>
    <property type="match status" value="1"/>
</dbReference>
<protein>
    <submittedName>
        <fullName evidence="6">Ankyrin</fullName>
    </submittedName>
</protein>
<evidence type="ECO:0000313" key="6">
    <source>
        <dbReference type="EMBL" id="OIW33186.1"/>
    </source>
</evidence>
<dbReference type="AlphaFoldDB" id="A0A1J7JZB0"/>
<dbReference type="OrthoDB" id="4062651at2759"/>
<feature type="domain" description="WW" evidence="5">
    <location>
        <begin position="532"/>
        <end position="564"/>
    </location>
</feature>
<feature type="repeat" description="ANK" evidence="3">
    <location>
        <begin position="136"/>
        <end position="168"/>
    </location>
</feature>
<dbReference type="PROSITE" id="PS50088">
    <property type="entry name" value="ANK_REPEAT"/>
    <property type="match status" value="2"/>
</dbReference>